<keyword evidence="2 5" id="KW-0812">Transmembrane</keyword>
<keyword evidence="4 5" id="KW-0472">Membrane</keyword>
<keyword evidence="8" id="KW-1185">Reference proteome</keyword>
<dbReference type="OrthoDB" id="153124at2"/>
<dbReference type="EMBL" id="SNYN01000002">
    <property type="protein sequence ID" value="TDQ54278.1"/>
    <property type="molecule type" value="Genomic_DNA"/>
</dbReference>
<evidence type="ECO:0000313" key="8">
    <source>
        <dbReference type="Proteomes" id="UP000295281"/>
    </source>
</evidence>
<feature type="transmembrane region" description="Helical" evidence="5">
    <location>
        <begin position="43"/>
        <end position="66"/>
    </location>
</feature>
<reference evidence="7 8" key="1">
    <citation type="submission" date="2019-03" db="EMBL/GenBank/DDBJ databases">
        <title>Genomic Encyclopedia of Type Strains, Phase IV (KMG-IV): sequencing the most valuable type-strain genomes for metagenomic binning, comparative biology and taxonomic classification.</title>
        <authorList>
            <person name="Goeker M."/>
        </authorList>
    </citation>
    <scope>NUCLEOTIDE SEQUENCE [LARGE SCALE GENOMIC DNA]</scope>
    <source>
        <strain evidence="7 8">DSM 46770</strain>
    </source>
</reference>
<evidence type="ECO:0000256" key="3">
    <source>
        <dbReference type="ARBA" id="ARBA00022989"/>
    </source>
</evidence>
<evidence type="ECO:0000256" key="1">
    <source>
        <dbReference type="ARBA" id="ARBA00004141"/>
    </source>
</evidence>
<keyword evidence="3 5" id="KW-1133">Transmembrane helix</keyword>
<feature type="domain" description="Sodium/calcium exchanger membrane region" evidence="6">
    <location>
        <begin position="9"/>
        <end position="150"/>
    </location>
</feature>
<feature type="transmembrane region" description="Helical" evidence="5">
    <location>
        <begin position="6"/>
        <end position="31"/>
    </location>
</feature>
<protein>
    <submittedName>
        <fullName evidence="7">Cation:H+ antiporter</fullName>
    </submittedName>
</protein>
<comment type="subcellular location">
    <subcellularLocation>
        <location evidence="1">Membrane</location>
        <topology evidence="1">Multi-pass membrane protein</topology>
    </subcellularLocation>
</comment>
<evidence type="ECO:0000256" key="2">
    <source>
        <dbReference type="ARBA" id="ARBA00022692"/>
    </source>
</evidence>
<feature type="transmembrane region" description="Helical" evidence="5">
    <location>
        <begin position="78"/>
        <end position="96"/>
    </location>
</feature>
<evidence type="ECO:0000259" key="6">
    <source>
        <dbReference type="Pfam" id="PF01699"/>
    </source>
</evidence>
<feature type="transmembrane region" description="Helical" evidence="5">
    <location>
        <begin position="196"/>
        <end position="215"/>
    </location>
</feature>
<feature type="transmembrane region" description="Helical" evidence="5">
    <location>
        <begin position="292"/>
        <end position="311"/>
    </location>
</feature>
<feature type="domain" description="Sodium/calcium exchanger membrane region" evidence="6">
    <location>
        <begin position="193"/>
        <end position="328"/>
    </location>
</feature>
<dbReference type="Proteomes" id="UP000295281">
    <property type="component" value="Unassembled WGS sequence"/>
</dbReference>
<dbReference type="GO" id="GO:0016020">
    <property type="term" value="C:membrane"/>
    <property type="evidence" value="ECO:0007669"/>
    <property type="project" value="UniProtKB-SubCell"/>
</dbReference>
<sequence length="340" mass="35482">MDSWPVWISALVMAAAVLVLVVGGGPFTRLVDRLADRTGIGETLAGFILLGAVTALPGLVTSLVGAARGDAAFAMNNALGGIALQTTFIALADLFYRRANLEHAAASLPNLLAPVGLSTMLGIVLVAGAAPQVTVLGVHPVSALLVFVYWYWLRVSREVGRHPMWRVEPTRHTHEDEPDPDPVAAREPLASMWAKFALLAAVVSVTGYVIGEAGLSLADRTGMSSGFTGAVVTGFVTSTPELVTVLYAVRIRALHLAVGDIIGGNGFDLLFLSASDVAYREGSLYGAMNREVYLLIGLGVVLNLLVAAGLIRRQRKGIGFEGVAMLVACAVGLSALAALG</sequence>
<gene>
    <name evidence="7" type="ORF">EV190_102111</name>
</gene>
<evidence type="ECO:0000313" key="7">
    <source>
        <dbReference type="EMBL" id="TDQ54278.1"/>
    </source>
</evidence>
<feature type="transmembrane region" description="Helical" evidence="5">
    <location>
        <begin position="227"/>
        <end position="247"/>
    </location>
</feature>
<evidence type="ECO:0000256" key="4">
    <source>
        <dbReference type="ARBA" id="ARBA00023136"/>
    </source>
</evidence>
<evidence type="ECO:0000256" key="5">
    <source>
        <dbReference type="SAM" id="Phobius"/>
    </source>
</evidence>
<dbReference type="RefSeq" id="WP_133740275.1">
    <property type="nucleotide sequence ID" value="NZ_SNYN01000002.1"/>
</dbReference>
<dbReference type="Gene3D" id="1.20.1420.30">
    <property type="entry name" value="NCX, central ion-binding region"/>
    <property type="match status" value="2"/>
</dbReference>
<dbReference type="GO" id="GO:0055085">
    <property type="term" value="P:transmembrane transport"/>
    <property type="evidence" value="ECO:0007669"/>
    <property type="project" value="InterPro"/>
</dbReference>
<comment type="caution">
    <text evidence="7">The sequence shown here is derived from an EMBL/GenBank/DDBJ whole genome shotgun (WGS) entry which is preliminary data.</text>
</comment>
<dbReference type="InterPro" id="IPR044880">
    <property type="entry name" value="NCX_ion-bd_dom_sf"/>
</dbReference>
<feature type="transmembrane region" description="Helical" evidence="5">
    <location>
        <begin position="108"/>
        <end position="130"/>
    </location>
</feature>
<accession>A0A4R6V5W4</accession>
<dbReference type="AlphaFoldDB" id="A0A4R6V5W4"/>
<organism evidence="7 8">
    <name type="scientific">Actinorugispora endophytica</name>
    <dbReference type="NCBI Taxonomy" id="1605990"/>
    <lineage>
        <taxon>Bacteria</taxon>
        <taxon>Bacillati</taxon>
        <taxon>Actinomycetota</taxon>
        <taxon>Actinomycetes</taxon>
        <taxon>Streptosporangiales</taxon>
        <taxon>Nocardiopsidaceae</taxon>
        <taxon>Actinorugispora</taxon>
    </lineage>
</organism>
<feature type="transmembrane region" description="Helical" evidence="5">
    <location>
        <begin position="136"/>
        <end position="153"/>
    </location>
</feature>
<proteinExistence type="predicted"/>
<feature type="transmembrane region" description="Helical" evidence="5">
    <location>
        <begin position="318"/>
        <end position="339"/>
    </location>
</feature>
<dbReference type="Pfam" id="PF01699">
    <property type="entry name" value="Na_Ca_ex"/>
    <property type="match status" value="2"/>
</dbReference>
<dbReference type="InterPro" id="IPR004837">
    <property type="entry name" value="NaCa_Exmemb"/>
</dbReference>
<name>A0A4R6V5W4_9ACTN</name>